<feature type="transmembrane region" description="Helical" evidence="1">
    <location>
        <begin position="30"/>
        <end position="52"/>
    </location>
</feature>
<protein>
    <submittedName>
        <fullName evidence="2">Uncharacterized protein</fullName>
    </submittedName>
</protein>
<dbReference type="Proteomes" id="UP000217289">
    <property type="component" value="Chromosome"/>
</dbReference>
<organism evidence="2 3">
    <name type="scientific">Melittangium boletus DSM 14713</name>
    <dbReference type="NCBI Taxonomy" id="1294270"/>
    <lineage>
        <taxon>Bacteria</taxon>
        <taxon>Pseudomonadati</taxon>
        <taxon>Myxococcota</taxon>
        <taxon>Myxococcia</taxon>
        <taxon>Myxococcales</taxon>
        <taxon>Cystobacterineae</taxon>
        <taxon>Archangiaceae</taxon>
        <taxon>Melittangium</taxon>
    </lineage>
</organism>
<evidence type="ECO:0000313" key="3">
    <source>
        <dbReference type="Proteomes" id="UP000217289"/>
    </source>
</evidence>
<dbReference type="AlphaFoldDB" id="A0A250IRB8"/>
<proteinExistence type="predicted"/>
<evidence type="ECO:0000313" key="2">
    <source>
        <dbReference type="EMBL" id="ATB33476.1"/>
    </source>
</evidence>
<name>A0A250IRB8_9BACT</name>
<keyword evidence="1" id="KW-0472">Membrane</keyword>
<reference evidence="2 3" key="1">
    <citation type="submission" date="2017-06" db="EMBL/GenBank/DDBJ databases">
        <authorList>
            <person name="Kim H.J."/>
            <person name="Triplett B.A."/>
        </authorList>
    </citation>
    <scope>NUCLEOTIDE SEQUENCE [LARGE SCALE GENOMIC DNA]</scope>
    <source>
        <strain evidence="2 3">DSM 14713</strain>
    </source>
</reference>
<dbReference type="EMBL" id="CP022163">
    <property type="protein sequence ID" value="ATB33476.1"/>
    <property type="molecule type" value="Genomic_DNA"/>
</dbReference>
<sequence length="66" mass="7361">MLLLLAPMMALAQGMPISDEALNQQVTHSPLFWSWVVMLAVAIVAFAIYTLYLSKHRQPPDRPVAP</sequence>
<keyword evidence="3" id="KW-1185">Reference proteome</keyword>
<dbReference type="KEGG" id="mbd:MEBOL_006974"/>
<accession>A0A250IRB8</accession>
<evidence type="ECO:0000256" key="1">
    <source>
        <dbReference type="SAM" id="Phobius"/>
    </source>
</evidence>
<keyword evidence="1" id="KW-1133">Transmembrane helix</keyword>
<keyword evidence="1" id="KW-0812">Transmembrane</keyword>
<gene>
    <name evidence="2" type="ORF">MEBOL_006974</name>
</gene>